<dbReference type="SUPFAM" id="SSF51905">
    <property type="entry name" value="FAD/NAD(P)-binding domain"/>
    <property type="match status" value="1"/>
</dbReference>
<keyword evidence="3" id="KW-0812">Transmembrane</keyword>
<dbReference type="Pfam" id="PF01266">
    <property type="entry name" value="DAO"/>
    <property type="match status" value="1"/>
</dbReference>
<accession>Q92XR0</accession>
<dbReference type="PIR" id="H95409">
    <property type="entry name" value="H95409"/>
</dbReference>
<dbReference type="GO" id="GO:0005737">
    <property type="term" value="C:cytoplasm"/>
    <property type="evidence" value="ECO:0007669"/>
    <property type="project" value="TreeGrafter"/>
</dbReference>
<keyword evidence="6" id="KW-1185">Reference proteome</keyword>
<dbReference type="InterPro" id="IPR036188">
    <property type="entry name" value="FAD/NAD-bd_sf"/>
</dbReference>
<proteinExistence type="inferred from homology"/>
<geneLocation type="plasmid" evidence="5 6">
    <name>pSymA</name>
</geneLocation>
<reference evidence="6" key="2">
    <citation type="journal article" date="2001" name="Science">
        <title>The composite genome of the legume symbiont Sinorhizobium meliloti.</title>
        <authorList>
            <person name="Galibert F."/>
            <person name="Finan T.M."/>
            <person name="Long S.R."/>
            <person name="Puehler A."/>
            <person name="Abola P."/>
            <person name="Ampe F."/>
            <person name="Barloy-Hubler F."/>
            <person name="Barnett M.J."/>
            <person name="Becker A."/>
            <person name="Boistard P."/>
            <person name="Bothe G."/>
            <person name="Boutry M."/>
            <person name="Bowser L."/>
            <person name="Buhrmester J."/>
            <person name="Cadieu E."/>
            <person name="Capela D."/>
            <person name="Chain P."/>
            <person name="Cowie A."/>
            <person name="Davis R.W."/>
            <person name="Dreano S."/>
            <person name="Federspiel N.A."/>
            <person name="Fisher R.F."/>
            <person name="Gloux S."/>
            <person name="Godrie T."/>
            <person name="Goffeau A."/>
            <person name="Golding B."/>
            <person name="Gouzy J."/>
            <person name="Gurjal M."/>
            <person name="Hernandez-Lucas I."/>
            <person name="Hong A."/>
            <person name="Huizar L."/>
            <person name="Hyman R.W."/>
            <person name="Jones T."/>
            <person name="Kahn D."/>
            <person name="Kahn M.L."/>
            <person name="Kalman S."/>
            <person name="Keating D.H."/>
            <person name="Kiss E."/>
            <person name="Komp C."/>
            <person name="Lelaure V."/>
            <person name="Masuy D."/>
            <person name="Palm C."/>
            <person name="Peck M.C."/>
            <person name="Pohl T.M."/>
            <person name="Portetelle D."/>
            <person name="Purnelle B."/>
            <person name="Ramsperger U."/>
            <person name="Surzycki R."/>
            <person name="Thebault P."/>
            <person name="Vandenbol M."/>
            <person name="Vorhoelter F.J."/>
            <person name="Weidner S."/>
            <person name="Wells D.H."/>
            <person name="Wong K."/>
            <person name="Yeh K.-C."/>
            <person name="Batut J."/>
        </authorList>
    </citation>
    <scope>NUCLEOTIDE SEQUENCE [LARGE SCALE GENOMIC DNA]</scope>
    <source>
        <strain evidence="6">1021</strain>
        <plasmid evidence="6">Plasmid pSymA</plasmid>
    </source>
</reference>
<organism evidence="5 6">
    <name type="scientific">Rhizobium meliloti (strain 1021)</name>
    <name type="common">Ensifer meliloti</name>
    <name type="synonym">Sinorhizobium meliloti</name>
    <dbReference type="NCBI Taxonomy" id="266834"/>
    <lineage>
        <taxon>Bacteria</taxon>
        <taxon>Pseudomonadati</taxon>
        <taxon>Pseudomonadota</taxon>
        <taxon>Alphaproteobacteria</taxon>
        <taxon>Hyphomicrobiales</taxon>
        <taxon>Rhizobiaceae</taxon>
        <taxon>Sinorhizobium/Ensifer group</taxon>
        <taxon>Sinorhizobium</taxon>
    </lineage>
</organism>
<dbReference type="PATRIC" id="fig|266834.11.peg.1238"/>
<evidence type="ECO:0000256" key="1">
    <source>
        <dbReference type="ARBA" id="ARBA00009410"/>
    </source>
</evidence>
<keyword evidence="2" id="KW-0560">Oxidoreductase</keyword>
<dbReference type="GO" id="GO:0008718">
    <property type="term" value="F:D-amino-acid dehydrogenase activity"/>
    <property type="evidence" value="ECO:0007669"/>
    <property type="project" value="TreeGrafter"/>
</dbReference>
<dbReference type="AlphaFoldDB" id="Q92XR0"/>
<evidence type="ECO:0000313" key="6">
    <source>
        <dbReference type="Proteomes" id="UP000001976"/>
    </source>
</evidence>
<dbReference type="HOGENOM" id="CLU_007884_4_3_5"/>
<dbReference type="EMBL" id="AE006469">
    <property type="protein sequence ID" value="AAK65842.1"/>
    <property type="molecule type" value="Genomic_DNA"/>
</dbReference>
<gene>
    <name evidence="5" type="ORF">SMa2193</name>
</gene>
<sequence length="437" mass="47101">MRTRQGIGPSQKWDLIVIGGGIVGCSTAFYAARLGLRVLIVERDTPGSGQSGRNLGFVRQQGRDFRELPLAIAALRLWNDLEEDLGRKVGWLRGGNVVLAANDRETARQADWQSKAKDFGLDTILLTSAQTREKLPFLSDKASLCGAMFTASDGRAEPGRTTRAFFEAAVELGVSVILGAHVTQLELQAGNVHGVWVNDKLYRADRVLCSAGTGSGKLLRGVGYNLPQERIRATVARTLPAPGLTLTSCISLPFTGLRQDEKGAFIFSVAGGEYDVRFDSWRYLHHYRETRRANPDAARVNYFGPILRFMSSRIASPIADIAPSSEGARPAHYRVRQAQDELRQFVPQLAELAIEAVWAGVIDALPDVVPVMGHVYERPGLLLATGFSGHGFGLGPMAGKIMAGLAAGHSASVDISGLSPSRFSHLSVTARLASPAG</sequence>
<evidence type="ECO:0000259" key="4">
    <source>
        <dbReference type="Pfam" id="PF01266"/>
    </source>
</evidence>
<dbReference type="Gene3D" id="3.30.9.10">
    <property type="entry name" value="D-Amino Acid Oxidase, subunit A, domain 2"/>
    <property type="match status" value="2"/>
</dbReference>
<dbReference type="EnsemblBacteria" id="AAK65842">
    <property type="protein sequence ID" value="AAK65842"/>
    <property type="gene ID" value="SMa2193"/>
</dbReference>
<protein>
    <submittedName>
        <fullName evidence="5">Oxidoreductase</fullName>
    </submittedName>
</protein>
<dbReference type="Gene3D" id="3.50.50.60">
    <property type="entry name" value="FAD/NAD(P)-binding domain"/>
    <property type="match status" value="2"/>
</dbReference>
<reference evidence="5 6" key="1">
    <citation type="journal article" date="2001" name="Proc. Natl. Acad. Sci. U.S.A.">
        <title>Nucleotide sequence and predicted functions of the entire Sinorhizobium meliloti pSymA megaplasmid.</title>
        <authorList>
            <person name="Barnett M.J."/>
            <person name="Fisher R.F."/>
            <person name="Jones T."/>
            <person name="Komp C."/>
            <person name="Abola A.P."/>
            <person name="Barloy-Hubler F."/>
            <person name="Bowser L."/>
            <person name="Capela D."/>
            <person name="Galibert F."/>
            <person name="Gouzy J."/>
            <person name="Gurjal M."/>
            <person name="Hong A."/>
            <person name="Huizar L."/>
            <person name="Hyman R.W."/>
            <person name="Kahn D."/>
            <person name="Kahn M.L."/>
            <person name="Kalman S."/>
            <person name="Keating D.H."/>
            <person name="Palm C."/>
            <person name="Peck M.C."/>
            <person name="Surzycki R."/>
            <person name="Wells D.H."/>
            <person name="Yeh K.-C."/>
            <person name="Davis R.W."/>
            <person name="Federspiel N.A."/>
            <person name="Long S.R."/>
        </authorList>
    </citation>
    <scope>NUCLEOTIDE SEQUENCE [LARGE SCALE GENOMIC DNA]</scope>
    <source>
        <strain evidence="5 6">1021</strain>
        <plasmid evidence="6">Plasmid pSymA</plasmid>
    </source>
</reference>
<keyword evidence="3" id="KW-1133">Transmembrane helix</keyword>
<dbReference type="OrthoDB" id="9815989at2"/>
<evidence type="ECO:0000256" key="3">
    <source>
        <dbReference type="SAM" id="Phobius"/>
    </source>
</evidence>
<feature type="domain" description="FAD dependent oxidoreductase" evidence="4">
    <location>
        <begin position="14"/>
        <end position="404"/>
    </location>
</feature>
<keyword evidence="5" id="KW-0614">Plasmid</keyword>
<comment type="similarity">
    <text evidence="1">Belongs to the DadA oxidoreductase family.</text>
</comment>
<dbReference type="GO" id="GO:0055130">
    <property type="term" value="P:D-alanine catabolic process"/>
    <property type="evidence" value="ECO:0007669"/>
    <property type="project" value="TreeGrafter"/>
</dbReference>
<dbReference type="Proteomes" id="UP000001976">
    <property type="component" value="Plasmid pSymA"/>
</dbReference>
<dbReference type="InterPro" id="IPR006076">
    <property type="entry name" value="FAD-dep_OxRdtase"/>
</dbReference>
<dbReference type="GO" id="GO:0005886">
    <property type="term" value="C:plasma membrane"/>
    <property type="evidence" value="ECO:0007669"/>
    <property type="project" value="TreeGrafter"/>
</dbReference>
<feature type="transmembrane region" description="Helical" evidence="3">
    <location>
        <begin position="12"/>
        <end position="32"/>
    </location>
</feature>
<name>Q92XR0_RHIME</name>
<dbReference type="PROSITE" id="PS51257">
    <property type="entry name" value="PROKAR_LIPOPROTEIN"/>
    <property type="match status" value="1"/>
</dbReference>
<keyword evidence="3" id="KW-0472">Membrane</keyword>
<dbReference type="PANTHER" id="PTHR13847:SF280">
    <property type="entry name" value="D-AMINO ACID DEHYDROGENASE"/>
    <property type="match status" value="1"/>
</dbReference>
<evidence type="ECO:0000313" key="5">
    <source>
        <dbReference type="EMBL" id="AAK65842.1"/>
    </source>
</evidence>
<dbReference type="KEGG" id="sme:SMa2193"/>
<dbReference type="PANTHER" id="PTHR13847">
    <property type="entry name" value="SARCOSINE DEHYDROGENASE-RELATED"/>
    <property type="match status" value="1"/>
</dbReference>
<evidence type="ECO:0000256" key="2">
    <source>
        <dbReference type="ARBA" id="ARBA00023002"/>
    </source>
</evidence>